<dbReference type="KEGG" id="lrs:PX52LOC_05912"/>
<reference evidence="3" key="1">
    <citation type="submission" date="2019-08" db="EMBL/GenBank/DDBJ databases">
        <title>Limnoglobus roseus gen. nov., sp. nov., a novel freshwater planctomycete with a giant genome from the family Gemmataceae.</title>
        <authorList>
            <person name="Kulichevskaya I.S."/>
            <person name="Naumoff D.G."/>
            <person name="Miroshnikov K."/>
            <person name="Ivanova A."/>
            <person name="Philippov D.A."/>
            <person name="Hakobyan A."/>
            <person name="Rijpstra I.C."/>
            <person name="Sinninghe Damste J.S."/>
            <person name="Liesack W."/>
            <person name="Dedysh S.N."/>
        </authorList>
    </citation>
    <scope>NUCLEOTIDE SEQUENCE [LARGE SCALE GENOMIC DNA]</scope>
    <source>
        <strain evidence="3">PX52</strain>
    </source>
</reference>
<dbReference type="Proteomes" id="UP000324974">
    <property type="component" value="Chromosome"/>
</dbReference>
<evidence type="ECO:0000313" key="2">
    <source>
        <dbReference type="EMBL" id="QEL18870.1"/>
    </source>
</evidence>
<sequence length="141" mass="15387">MRMGFAVYYRSTRPVSSVEGDAIRQAARVAGEGRTWLGCEPVHFFPGDEDGHLFGGSKPNFQPHPDDAADAARSGMPDGTARDMLDVLCRLSRDHRVEWALSHDHDPHIGGIRDGVCDGSVLDQIEAFADLGDILGELELE</sequence>
<proteinExistence type="predicted"/>
<feature type="region of interest" description="Disordered" evidence="1">
    <location>
        <begin position="54"/>
        <end position="77"/>
    </location>
</feature>
<evidence type="ECO:0000256" key="1">
    <source>
        <dbReference type="SAM" id="MobiDB-lite"/>
    </source>
</evidence>
<accession>A0A5C1AJ32</accession>
<evidence type="ECO:0000313" key="3">
    <source>
        <dbReference type="Proteomes" id="UP000324974"/>
    </source>
</evidence>
<name>A0A5C1AJ32_9BACT</name>
<dbReference type="AlphaFoldDB" id="A0A5C1AJ32"/>
<dbReference type="EMBL" id="CP042425">
    <property type="protein sequence ID" value="QEL18870.1"/>
    <property type="molecule type" value="Genomic_DNA"/>
</dbReference>
<protein>
    <submittedName>
        <fullName evidence="2">Uncharacterized protein</fullName>
    </submittedName>
</protein>
<keyword evidence="3" id="KW-1185">Reference proteome</keyword>
<gene>
    <name evidence="2" type="ORF">PX52LOC_05912</name>
</gene>
<organism evidence="2 3">
    <name type="scientific">Limnoglobus roseus</name>
    <dbReference type="NCBI Taxonomy" id="2598579"/>
    <lineage>
        <taxon>Bacteria</taxon>
        <taxon>Pseudomonadati</taxon>
        <taxon>Planctomycetota</taxon>
        <taxon>Planctomycetia</taxon>
        <taxon>Gemmatales</taxon>
        <taxon>Gemmataceae</taxon>
        <taxon>Limnoglobus</taxon>
    </lineage>
</organism>